<proteinExistence type="predicted"/>
<dbReference type="InterPro" id="IPR050406">
    <property type="entry name" value="FGGY_Carb_Kinase"/>
</dbReference>
<evidence type="ECO:0000313" key="5">
    <source>
        <dbReference type="EMBL" id="GAF85502.1"/>
    </source>
</evidence>
<accession>X0TBG7</accession>
<name>X0TBG7_9ZZZZ</name>
<evidence type="ECO:0000256" key="2">
    <source>
        <dbReference type="ARBA" id="ARBA00022777"/>
    </source>
</evidence>
<dbReference type="SUPFAM" id="SSF53067">
    <property type="entry name" value="Actin-like ATPase domain"/>
    <property type="match status" value="2"/>
</dbReference>
<dbReference type="InterPro" id="IPR018484">
    <property type="entry name" value="FGGY_N"/>
</dbReference>
<organism evidence="5">
    <name type="scientific">marine sediment metagenome</name>
    <dbReference type="NCBI Taxonomy" id="412755"/>
    <lineage>
        <taxon>unclassified sequences</taxon>
        <taxon>metagenomes</taxon>
        <taxon>ecological metagenomes</taxon>
    </lineage>
</organism>
<keyword evidence="2" id="KW-0418">Kinase</keyword>
<dbReference type="Pfam" id="PF00370">
    <property type="entry name" value="FGGY_N"/>
    <property type="match status" value="1"/>
</dbReference>
<dbReference type="PANTHER" id="PTHR43095">
    <property type="entry name" value="SUGAR KINASE"/>
    <property type="match status" value="1"/>
</dbReference>
<dbReference type="EMBL" id="BARS01001093">
    <property type="protein sequence ID" value="GAF85502.1"/>
    <property type="molecule type" value="Genomic_DNA"/>
</dbReference>
<sequence>KKVWWKDMLSYLGVKEIQLPEVRESGEVVGSIQPKIARELGLSADTLVTTGALDQACGAIGVGNLVPGVISENTGAALAICATVDHPIFDKKGRMPCHYHGIPDTYMAHTFTTGGMVLRWFRDKFCSMEIDISSFIKVDSYNLLDQEAAQVPPGCNGLVMLPHLQGAMAPESNPKAKGVFYGFTLHHGKAHFVRSIMEAIAFAVQRNIDVLEDLGIKVDEIRSLGGGSRSLLWSQIKADVTQRSVYIMENEEAACLGAAMLAGVATGIYPNLKVATKKMVSIKKQVKPNKANMDIYKQGYKRYTSLYNSLLDMFKKY</sequence>
<dbReference type="Pfam" id="PF02782">
    <property type="entry name" value="FGGY_C"/>
    <property type="match status" value="1"/>
</dbReference>
<feature type="domain" description="Carbohydrate kinase FGGY N-terminal" evidence="3">
    <location>
        <begin position="3"/>
        <end position="61"/>
    </location>
</feature>
<feature type="non-terminal residue" evidence="5">
    <location>
        <position position="1"/>
    </location>
</feature>
<protein>
    <recommendedName>
        <fullName evidence="6">Carbohydrate kinase FGGY C-terminal domain-containing protein</fullName>
    </recommendedName>
</protein>
<dbReference type="PANTHER" id="PTHR43095:SF2">
    <property type="entry name" value="GLUCONOKINASE"/>
    <property type="match status" value="1"/>
</dbReference>
<gene>
    <name evidence="5" type="ORF">S01H1_02301</name>
</gene>
<dbReference type="Gene3D" id="3.30.420.40">
    <property type="match status" value="2"/>
</dbReference>
<reference evidence="5" key="1">
    <citation type="journal article" date="2014" name="Front. Microbiol.">
        <title>High frequency of phylogenetically diverse reductive dehalogenase-homologous genes in deep subseafloor sedimentary metagenomes.</title>
        <authorList>
            <person name="Kawai M."/>
            <person name="Futagami T."/>
            <person name="Toyoda A."/>
            <person name="Takaki Y."/>
            <person name="Nishi S."/>
            <person name="Hori S."/>
            <person name="Arai W."/>
            <person name="Tsubouchi T."/>
            <person name="Morono Y."/>
            <person name="Uchiyama I."/>
            <person name="Ito T."/>
            <person name="Fujiyama A."/>
            <person name="Inagaki F."/>
            <person name="Takami H."/>
        </authorList>
    </citation>
    <scope>NUCLEOTIDE SEQUENCE</scope>
    <source>
        <strain evidence="5">Expedition CK06-06</strain>
    </source>
</reference>
<dbReference type="AlphaFoldDB" id="X0TBG7"/>
<feature type="domain" description="Carbohydrate kinase FGGY C-terminal" evidence="4">
    <location>
        <begin position="101"/>
        <end position="265"/>
    </location>
</feature>
<evidence type="ECO:0008006" key="6">
    <source>
        <dbReference type="Google" id="ProtNLM"/>
    </source>
</evidence>
<evidence type="ECO:0000259" key="4">
    <source>
        <dbReference type="Pfam" id="PF02782"/>
    </source>
</evidence>
<evidence type="ECO:0000256" key="1">
    <source>
        <dbReference type="ARBA" id="ARBA00022679"/>
    </source>
</evidence>
<dbReference type="GO" id="GO:0005975">
    <property type="term" value="P:carbohydrate metabolic process"/>
    <property type="evidence" value="ECO:0007669"/>
    <property type="project" value="InterPro"/>
</dbReference>
<dbReference type="InterPro" id="IPR018485">
    <property type="entry name" value="FGGY_C"/>
</dbReference>
<keyword evidence="1" id="KW-0808">Transferase</keyword>
<evidence type="ECO:0000259" key="3">
    <source>
        <dbReference type="Pfam" id="PF00370"/>
    </source>
</evidence>
<comment type="caution">
    <text evidence="5">The sequence shown here is derived from an EMBL/GenBank/DDBJ whole genome shotgun (WGS) entry which is preliminary data.</text>
</comment>
<dbReference type="GO" id="GO:0016301">
    <property type="term" value="F:kinase activity"/>
    <property type="evidence" value="ECO:0007669"/>
    <property type="project" value="UniProtKB-KW"/>
</dbReference>
<dbReference type="InterPro" id="IPR043129">
    <property type="entry name" value="ATPase_NBD"/>
</dbReference>